<dbReference type="InterPro" id="IPR051198">
    <property type="entry name" value="BchE-like"/>
</dbReference>
<keyword evidence="5" id="KW-0411">Iron-sulfur</keyword>
<gene>
    <name evidence="8" type="ORF">K8V82_04505</name>
</gene>
<dbReference type="PANTHER" id="PTHR43409">
    <property type="entry name" value="ANAEROBIC MAGNESIUM-PROTOPORPHYRIN IX MONOMETHYL ESTER CYCLASE-RELATED"/>
    <property type="match status" value="1"/>
</dbReference>
<dbReference type="GO" id="GO:0031419">
    <property type="term" value="F:cobalamin binding"/>
    <property type="evidence" value="ECO:0007669"/>
    <property type="project" value="InterPro"/>
</dbReference>
<sequence>MMKKILLAAINAKYIHSNLAVYSLKAYADERLADVCAEGAFAGVEIEIGEYTINQQPEAVMEDIYRRKPDLLCFSCYIWNIQMIRMLLPEIRKVLPETEIWLGGPEVSYDSVQMLAQFPQVRGIMKGEGEETFAALAARIAASERGEAADLEGIEGITCRNSRGQVEDHPWREPMDMDKIPFVYQDMTDFRHKIVYYESSRGCPFSCSYCLSSVDKRLRFRSLDLVKKEIRFFLDAGTQQVKFVDRTFNCRHDHALEIWKYIHEHDNGITNFHFEVSADLLNEEELSLIRSMRPGLIQLEIGVQSVNPDTIREIRRTMDLERLERAVQKVREGRNVHQHLDLIAGLPWEDLDSFGRSFDRVYAMRPDQLQLGFLKVLKGSRMEERKEAYGLLCRDTPPYEVLSTRWLSYGDILTLKGVEDMTETYYNSGQFKAALALLERRENSAFALYRKLADFYRGHGMGQVQHARAVRYRILLDFVRETYPQDEEEMRERLIYDYYLRENAKSRPDFAGESLVDGQWARSFYEEEAREHRYLEGYEGADKNQLRRMTHLEYFSRKDVYVLFDYRNRDPLTNDGKGIRIAKGK</sequence>
<dbReference type="GO" id="GO:0051539">
    <property type="term" value="F:4 iron, 4 sulfur cluster binding"/>
    <property type="evidence" value="ECO:0007669"/>
    <property type="project" value="UniProtKB-KW"/>
</dbReference>
<evidence type="ECO:0000259" key="6">
    <source>
        <dbReference type="PROSITE" id="PS51332"/>
    </source>
</evidence>
<dbReference type="GO" id="GO:0046872">
    <property type="term" value="F:metal ion binding"/>
    <property type="evidence" value="ECO:0007669"/>
    <property type="project" value="UniProtKB-KW"/>
</dbReference>
<dbReference type="InterPro" id="IPR036724">
    <property type="entry name" value="Cobalamin-bd_sf"/>
</dbReference>
<dbReference type="SUPFAM" id="SSF102114">
    <property type="entry name" value="Radical SAM enzymes"/>
    <property type="match status" value="1"/>
</dbReference>
<dbReference type="PROSITE" id="PS51918">
    <property type="entry name" value="RADICAL_SAM"/>
    <property type="match status" value="1"/>
</dbReference>
<keyword evidence="3" id="KW-0479">Metal-binding</keyword>
<reference evidence="8" key="1">
    <citation type="journal article" date="2021" name="PeerJ">
        <title>Extensive microbial diversity within the chicken gut microbiome revealed by metagenomics and culture.</title>
        <authorList>
            <person name="Gilroy R."/>
            <person name="Ravi A."/>
            <person name="Getino M."/>
            <person name="Pursley I."/>
            <person name="Horton D.L."/>
            <person name="Alikhan N.F."/>
            <person name="Baker D."/>
            <person name="Gharbi K."/>
            <person name="Hall N."/>
            <person name="Watson M."/>
            <person name="Adriaenssens E.M."/>
            <person name="Foster-Nyarko E."/>
            <person name="Jarju S."/>
            <person name="Secka A."/>
            <person name="Antonio M."/>
            <person name="Oren A."/>
            <person name="Chaudhuri R.R."/>
            <person name="La Ragione R."/>
            <person name="Hildebrand F."/>
            <person name="Pallen M.J."/>
        </authorList>
    </citation>
    <scope>NUCLEOTIDE SEQUENCE</scope>
    <source>
        <strain evidence="8">ChiSjej5B23-16112</strain>
    </source>
</reference>
<proteinExistence type="predicted"/>
<evidence type="ECO:0000313" key="9">
    <source>
        <dbReference type="Proteomes" id="UP000769156"/>
    </source>
</evidence>
<dbReference type="SUPFAM" id="SSF52242">
    <property type="entry name" value="Cobalamin (vitamin B12)-binding domain"/>
    <property type="match status" value="1"/>
</dbReference>
<dbReference type="SFLD" id="SFLDS00029">
    <property type="entry name" value="Radical_SAM"/>
    <property type="match status" value="1"/>
</dbReference>
<dbReference type="AlphaFoldDB" id="A0A921I169"/>
<dbReference type="PROSITE" id="PS51332">
    <property type="entry name" value="B12_BINDING"/>
    <property type="match status" value="1"/>
</dbReference>
<evidence type="ECO:0000256" key="1">
    <source>
        <dbReference type="ARBA" id="ARBA00001966"/>
    </source>
</evidence>
<dbReference type="GO" id="GO:0005829">
    <property type="term" value="C:cytosol"/>
    <property type="evidence" value="ECO:0007669"/>
    <property type="project" value="TreeGrafter"/>
</dbReference>
<dbReference type="InterPro" id="IPR007197">
    <property type="entry name" value="rSAM"/>
</dbReference>
<dbReference type="Pfam" id="PF04055">
    <property type="entry name" value="Radical_SAM"/>
    <property type="match status" value="1"/>
</dbReference>
<dbReference type="Pfam" id="PF02310">
    <property type="entry name" value="B12-binding"/>
    <property type="match status" value="1"/>
</dbReference>
<keyword evidence="2" id="KW-0949">S-adenosyl-L-methionine</keyword>
<dbReference type="SMART" id="SM00729">
    <property type="entry name" value="Elp3"/>
    <property type="match status" value="1"/>
</dbReference>
<dbReference type="SFLD" id="SFLDG01123">
    <property type="entry name" value="methyltransferase_(Class_B)"/>
    <property type="match status" value="1"/>
</dbReference>
<dbReference type="InterPro" id="IPR006158">
    <property type="entry name" value="Cobalamin-bd"/>
</dbReference>
<evidence type="ECO:0000313" key="8">
    <source>
        <dbReference type="EMBL" id="HJF94034.1"/>
    </source>
</evidence>
<name>A0A921I169_9FIRM</name>
<dbReference type="InterPro" id="IPR058240">
    <property type="entry name" value="rSAM_sf"/>
</dbReference>
<dbReference type="GO" id="GO:0003824">
    <property type="term" value="F:catalytic activity"/>
    <property type="evidence" value="ECO:0007669"/>
    <property type="project" value="InterPro"/>
</dbReference>
<feature type="domain" description="Radical SAM core" evidence="7">
    <location>
        <begin position="189"/>
        <end position="408"/>
    </location>
</feature>
<evidence type="ECO:0000256" key="3">
    <source>
        <dbReference type="ARBA" id="ARBA00022723"/>
    </source>
</evidence>
<accession>A0A921I169</accession>
<evidence type="ECO:0000256" key="4">
    <source>
        <dbReference type="ARBA" id="ARBA00023004"/>
    </source>
</evidence>
<reference evidence="8" key="2">
    <citation type="submission" date="2021-09" db="EMBL/GenBank/DDBJ databases">
        <authorList>
            <person name="Gilroy R."/>
        </authorList>
    </citation>
    <scope>NUCLEOTIDE SEQUENCE</scope>
    <source>
        <strain evidence="8">ChiSjej5B23-16112</strain>
    </source>
</reference>
<dbReference type="Gene3D" id="3.40.50.280">
    <property type="entry name" value="Cobalamin-binding domain"/>
    <property type="match status" value="1"/>
</dbReference>
<comment type="cofactor">
    <cofactor evidence="1">
        <name>[4Fe-4S] cluster</name>
        <dbReference type="ChEBI" id="CHEBI:49883"/>
    </cofactor>
</comment>
<dbReference type="InterPro" id="IPR006638">
    <property type="entry name" value="Elp3/MiaA/NifB-like_rSAM"/>
</dbReference>
<dbReference type="InterPro" id="IPR025288">
    <property type="entry name" value="DUF4080"/>
</dbReference>
<feature type="domain" description="B12-binding" evidence="6">
    <location>
        <begin position="3"/>
        <end position="147"/>
    </location>
</feature>
<dbReference type="SFLD" id="SFLDG01082">
    <property type="entry name" value="B12-binding_domain_containing"/>
    <property type="match status" value="1"/>
</dbReference>
<dbReference type="Proteomes" id="UP000769156">
    <property type="component" value="Unassembled WGS sequence"/>
</dbReference>
<comment type="caution">
    <text evidence="8">The sequence shown here is derived from an EMBL/GenBank/DDBJ whole genome shotgun (WGS) entry which is preliminary data.</text>
</comment>
<keyword evidence="4" id="KW-0408">Iron</keyword>
<dbReference type="InterPro" id="IPR034466">
    <property type="entry name" value="Methyltransferase_Class_B"/>
</dbReference>
<dbReference type="CDD" id="cd01335">
    <property type="entry name" value="Radical_SAM"/>
    <property type="match status" value="1"/>
</dbReference>
<evidence type="ECO:0000259" key="7">
    <source>
        <dbReference type="PROSITE" id="PS51918"/>
    </source>
</evidence>
<evidence type="ECO:0000256" key="5">
    <source>
        <dbReference type="ARBA" id="ARBA00023014"/>
    </source>
</evidence>
<evidence type="ECO:0000256" key="2">
    <source>
        <dbReference type="ARBA" id="ARBA00022691"/>
    </source>
</evidence>
<dbReference type="Pfam" id="PF13311">
    <property type="entry name" value="DUF4080"/>
    <property type="match status" value="1"/>
</dbReference>
<dbReference type="PANTHER" id="PTHR43409:SF16">
    <property type="entry name" value="SLR0320 PROTEIN"/>
    <property type="match status" value="1"/>
</dbReference>
<protein>
    <submittedName>
        <fullName evidence="8">DUF4080 domain-containing protein</fullName>
    </submittedName>
</protein>
<dbReference type="Gene3D" id="3.80.30.20">
    <property type="entry name" value="tm_1862 like domain"/>
    <property type="match status" value="1"/>
</dbReference>
<organism evidence="8 9">
    <name type="scientific">Lachnoclostridium phocaeense</name>
    <dbReference type="NCBI Taxonomy" id="1871021"/>
    <lineage>
        <taxon>Bacteria</taxon>
        <taxon>Bacillati</taxon>
        <taxon>Bacillota</taxon>
        <taxon>Clostridia</taxon>
        <taxon>Lachnospirales</taxon>
        <taxon>Lachnospiraceae</taxon>
    </lineage>
</organism>
<dbReference type="InterPro" id="IPR023404">
    <property type="entry name" value="rSAM_horseshoe"/>
</dbReference>
<dbReference type="EMBL" id="DYVY01000071">
    <property type="protein sequence ID" value="HJF94034.1"/>
    <property type="molecule type" value="Genomic_DNA"/>
</dbReference>